<evidence type="ECO:0000259" key="3">
    <source>
        <dbReference type="Pfam" id="PF13194"/>
    </source>
</evidence>
<dbReference type="AlphaFoldDB" id="A0A0B9GQR3"/>
<feature type="transmembrane region" description="Helical" evidence="1">
    <location>
        <begin position="42"/>
        <end position="61"/>
    </location>
</feature>
<dbReference type="Pfam" id="PF13194">
    <property type="entry name" value="DUF4010"/>
    <property type="match status" value="1"/>
</dbReference>
<feature type="transmembrane region" description="Helical" evidence="1">
    <location>
        <begin position="273"/>
        <end position="291"/>
    </location>
</feature>
<evidence type="ECO:0000259" key="2">
    <source>
        <dbReference type="Pfam" id="PF02308"/>
    </source>
</evidence>
<dbReference type="RefSeq" id="WP_039468033.1">
    <property type="nucleotide sequence ID" value="NZ_JWLZ01000202.1"/>
</dbReference>
<feature type="transmembrane region" description="Helical" evidence="1">
    <location>
        <begin position="149"/>
        <end position="168"/>
    </location>
</feature>
<dbReference type="Pfam" id="PF02308">
    <property type="entry name" value="MgtC"/>
    <property type="match status" value="1"/>
</dbReference>
<feature type="transmembrane region" description="Helical" evidence="1">
    <location>
        <begin position="211"/>
        <end position="230"/>
    </location>
</feature>
<reference evidence="4 5" key="1">
    <citation type="submission" date="2014-12" db="EMBL/GenBank/DDBJ databases">
        <title>Genome sequencing of Photobacterium gaetbulicola AD005a.</title>
        <authorList>
            <person name="Adrian T.G.S."/>
            <person name="Chan K.G."/>
        </authorList>
    </citation>
    <scope>NUCLEOTIDE SEQUENCE [LARGE SCALE GENOMIC DNA]</scope>
    <source>
        <strain evidence="4 5">AD005a</strain>
    </source>
</reference>
<evidence type="ECO:0000313" key="4">
    <source>
        <dbReference type="EMBL" id="KHT61156.1"/>
    </source>
</evidence>
<keyword evidence="1" id="KW-0472">Membrane</keyword>
<proteinExistence type="predicted"/>
<feature type="transmembrane region" description="Helical" evidence="1">
    <location>
        <begin position="12"/>
        <end position="30"/>
    </location>
</feature>
<feature type="transmembrane region" description="Helical" evidence="1">
    <location>
        <begin position="342"/>
        <end position="362"/>
    </location>
</feature>
<dbReference type="Proteomes" id="UP000031278">
    <property type="component" value="Unassembled WGS sequence"/>
</dbReference>
<protein>
    <submittedName>
        <fullName evidence="4">Membrane protein</fullName>
    </submittedName>
</protein>
<dbReference type="InterPro" id="IPR025105">
    <property type="entry name" value="DUF4010"/>
</dbReference>
<organism evidence="4 5">
    <name type="scientific">Photobacterium gaetbulicola</name>
    <dbReference type="NCBI Taxonomy" id="1295392"/>
    <lineage>
        <taxon>Bacteria</taxon>
        <taxon>Pseudomonadati</taxon>
        <taxon>Pseudomonadota</taxon>
        <taxon>Gammaproteobacteria</taxon>
        <taxon>Vibrionales</taxon>
        <taxon>Vibrionaceae</taxon>
        <taxon>Photobacterium</taxon>
    </lineage>
</organism>
<name>A0A0B9GQR3_9GAMM</name>
<gene>
    <name evidence="4" type="ORF">RJ45_22785</name>
</gene>
<keyword evidence="1" id="KW-1133">Transmembrane helix</keyword>
<feature type="domain" description="MgtC/SapB/SrpB/YhiD N-terminal" evidence="2">
    <location>
        <begin position="14"/>
        <end position="141"/>
    </location>
</feature>
<feature type="transmembrane region" description="Helical" evidence="1">
    <location>
        <begin position="404"/>
        <end position="422"/>
    </location>
</feature>
<dbReference type="PANTHER" id="PTHR39084">
    <property type="entry name" value="MEMBRANE PROTEIN-RELATED"/>
    <property type="match status" value="1"/>
</dbReference>
<feature type="domain" description="DUF4010" evidence="3">
    <location>
        <begin position="189"/>
        <end position="397"/>
    </location>
</feature>
<comment type="caution">
    <text evidence="4">The sequence shown here is derived from an EMBL/GenBank/DDBJ whole genome shotgun (WGS) entry which is preliminary data.</text>
</comment>
<feature type="transmembrane region" description="Helical" evidence="1">
    <location>
        <begin position="242"/>
        <end position="261"/>
    </location>
</feature>
<dbReference type="InterPro" id="IPR049177">
    <property type="entry name" value="MgtC_SapB_SrpB_YhiD_N"/>
</dbReference>
<feature type="transmembrane region" description="Helical" evidence="1">
    <location>
        <begin position="374"/>
        <end position="397"/>
    </location>
</feature>
<feature type="transmembrane region" description="Helical" evidence="1">
    <location>
        <begin position="311"/>
        <end position="330"/>
    </location>
</feature>
<sequence length="423" mass="45134">MESDLALTSPYIRLAIALLLGAIIGIQRGWVERNEAAGSRIAGIRTYSLVGLLGGICGLLAERFSELFLGLSLVALTILLAVAYSHRLKLKWQTNLSITGLVGALLTFLLGALAVVGEPALAVSAAVITAIILDNKQELHSALQRLQEYELDAALRLLLISVVLLPLLPNEPMGPWGAINPYEIWWMVVLIAGISFVGYFAMKIGGAQKGILLTCLFAGLSSSTALTLQFSHLSKQQPQLNGLLASGILLSCGTMFPRILFVCSVVNRQLIELLWLPMLLMMLGFYLPAWWIWQRNKAESQMNPEMKQNPLALTSALSFGVILLLIILLANGLQEWFGDTGTLALAAISGITDVDAITLALGRQSASGQMLATAAMGIFIAAAVNSLVKMGMACFIGEPGLRKYVALPVTGAVILGGLAVVLA</sequence>
<keyword evidence="1" id="KW-0812">Transmembrane</keyword>
<accession>A0A0B9GQR3</accession>
<evidence type="ECO:0000256" key="1">
    <source>
        <dbReference type="SAM" id="Phobius"/>
    </source>
</evidence>
<feature type="transmembrane region" description="Helical" evidence="1">
    <location>
        <begin position="96"/>
        <end position="114"/>
    </location>
</feature>
<evidence type="ECO:0000313" key="5">
    <source>
        <dbReference type="Proteomes" id="UP000031278"/>
    </source>
</evidence>
<feature type="transmembrane region" description="Helical" evidence="1">
    <location>
        <begin position="184"/>
        <end position="202"/>
    </location>
</feature>
<dbReference type="PANTHER" id="PTHR39084:SF1">
    <property type="entry name" value="DUF4010 DOMAIN-CONTAINING PROTEIN"/>
    <property type="match status" value="1"/>
</dbReference>
<dbReference type="EMBL" id="JWLZ01000202">
    <property type="protein sequence ID" value="KHT61156.1"/>
    <property type="molecule type" value="Genomic_DNA"/>
</dbReference>
<feature type="transmembrane region" description="Helical" evidence="1">
    <location>
        <begin position="67"/>
        <end position="84"/>
    </location>
</feature>